<evidence type="ECO:0000256" key="2">
    <source>
        <dbReference type="ARBA" id="ARBA00022900"/>
    </source>
</evidence>
<evidence type="ECO:0000313" key="7">
    <source>
        <dbReference type="Proteomes" id="UP001176961"/>
    </source>
</evidence>
<dbReference type="InterPro" id="IPR051368">
    <property type="entry name" value="SerProtInhib-TIL_Domain"/>
</dbReference>
<evidence type="ECO:0000313" key="6">
    <source>
        <dbReference type="EMBL" id="CAJ0588324.1"/>
    </source>
</evidence>
<evidence type="ECO:0000256" key="1">
    <source>
        <dbReference type="ARBA" id="ARBA00022690"/>
    </source>
</evidence>
<keyword evidence="4" id="KW-0732">Signal</keyword>
<dbReference type="GO" id="GO:0004867">
    <property type="term" value="F:serine-type endopeptidase inhibitor activity"/>
    <property type="evidence" value="ECO:0007669"/>
    <property type="project" value="UniProtKB-KW"/>
</dbReference>
<protein>
    <recommendedName>
        <fullName evidence="5">TIL domain-containing protein</fullName>
    </recommendedName>
</protein>
<evidence type="ECO:0000256" key="3">
    <source>
        <dbReference type="ARBA" id="ARBA00023157"/>
    </source>
</evidence>
<dbReference type="CDD" id="cd19941">
    <property type="entry name" value="TIL"/>
    <property type="match status" value="1"/>
</dbReference>
<comment type="caution">
    <text evidence="6">The sequence shown here is derived from an EMBL/GenBank/DDBJ whole genome shotgun (WGS) entry which is preliminary data.</text>
</comment>
<gene>
    <name evidence="6" type="ORF">CYNAS_LOCUS307</name>
</gene>
<dbReference type="InterPro" id="IPR036084">
    <property type="entry name" value="Ser_inhib-like_sf"/>
</dbReference>
<dbReference type="SUPFAM" id="SSF57567">
    <property type="entry name" value="Serine protease inhibitors"/>
    <property type="match status" value="1"/>
</dbReference>
<dbReference type="PANTHER" id="PTHR23259">
    <property type="entry name" value="RIDDLE"/>
    <property type="match status" value="1"/>
</dbReference>
<evidence type="ECO:0000259" key="5">
    <source>
        <dbReference type="Pfam" id="PF01826"/>
    </source>
</evidence>
<dbReference type="Gene3D" id="2.10.25.10">
    <property type="entry name" value="Laminin"/>
    <property type="match status" value="1"/>
</dbReference>
<sequence>MLSTLGVLFLLLKISSQAALPTDLPDVCEENEVFKDCAPTCEPTCRFPDVKCEESCEDNVCRCKEGYIRSEIGGPCIPASACPPMPSDFFDFTSLMPTCDGVVCDDNTHCEIVDLPCVDSHCPQEAVCVDDV</sequence>
<organism evidence="6 7">
    <name type="scientific">Cylicocyclus nassatus</name>
    <name type="common">Nematode worm</name>
    <dbReference type="NCBI Taxonomy" id="53992"/>
    <lineage>
        <taxon>Eukaryota</taxon>
        <taxon>Metazoa</taxon>
        <taxon>Ecdysozoa</taxon>
        <taxon>Nematoda</taxon>
        <taxon>Chromadorea</taxon>
        <taxon>Rhabditida</taxon>
        <taxon>Rhabditina</taxon>
        <taxon>Rhabditomorpha</taxon>
        <taxon>Strongyloidea</taxon>
        <taxon>Strongylidae</taxon>
        <taxon>Cylicocyclus</taxon>
    </lineage>
</organism>
<feature type="signal peptide" evidence="4">
    <location>
        <begin position="1"/>
        <end position="18"/>
    </location>
</feature>
<dbReference type="PANTHER" id="PTHR23259:SF69">
    <property type="entry name" value="GEO11767P1-RELATED"/>
    <property type="match status" value="1"/>
</dbReference>
<keyword evidence="1" id="KW-0646">Protease inhibitor</keyword>
<accession>A0AA36GDK0</accession>
<keyword evidence="7" id="KW-1185">Reference proteome</keyword>
<dbReference type="Proteomes" id="UP001176961">
    <property type="component" value="Unassembled WGS sequence"/>
</dbReference>
<dbReference type="EMBL" id="CATQJL010000001">
    <property type="protein sequence ID" value="CAJ0588324.1"/>
    <property type="molecule type" value="Genomic_DNA"/>
</dbReference>
<feature type="domain" description="TIL" evidence="5">
    <location>
        <begin position="28"/>
        <end position="82"/>
    </location>
</feature>
<dbReference type="Pfam" id="PF01826">
    <property type="entry name" value="TIL"/>
    <property type="match status" value="1"/>
</dbReference>
<keyword evidence="2" id="KW-0722">Serine protease inhibitor</keyword>
<evidence type="ECO:0000256" key="4">
    <source>
        <dbReference type="SAM" id="SignalP"/>
    </source>
</evidence>
<dbReference type="AlphaFoldDB" id="A0AA36GDK0"/>
<keyword evidence="3" id="KW-1015">Disulfide bond</keyword>
<dbReference type="InterPro" id="IPR002919">
    <property type="entry name" value="TIL_dom"/>
</dbReference>
<feature type="chain" id="PRO_5041374278" description="TIL domain-containing protein" evidence="4">
    <location>
        <begin position="19"/>
        <end position="132"/>
    </location>
</feature>
<name>A0AA36GDK0_CYLNA</name>
<reference evidence="6" key="1">
    <citation type="submission" date="2023-07" db="EMBL/GenBank/DDBJ databases">
        <authorList>
            <consortium name="CYATHOMIX"/>
        </authorList>
    </citation>
    <scope>NUCLEOTIDE SEQUENCE</scope>
    <source>
        <strain evidence="6">N/A</strain>
    </source>
</reference>
<proteinExistence type="predicted"/>